<evidence type="ECO:0000313" key="3">
    <source>
        <dbReference type="Proteomes" id="UP000256964"/>
    </source>
</evidence>
<dbReference type="Proteomes" id="UP000256964">
    <property type="component" value="Unassembled WGS sequence"/>
</dbReference>
<evidence type="ECO:0000256" key="1">
    <source>
        <dbReference type="SAM" id="Phobius"/>
    </source>
</evidence>
<organism evidence="2 3">
    <name type="scientific">Lentinus brumalis</name>
    <dbReference type="NCBI Taxonomy" id="2498619"/>
    <lineage>
        <taxon>Eukaryota</taxon>
        <taxon>Fungi</taxon>
        <taxon>Dikarya</taxon>
        <taxon>Basidiomycota</taxon>
        <taxon>Agaricomycotina</taxon>
        <taxon>Agaricomycetes</taxon>
        <taxon>Polyporales</taxon>
        <taxon>Polyporaceae</taxon>
        <taxon>Lentinus</taxon>
    </lineage>
</organism>
<dbReference type="EMBL" id="KZ857433">
    <property type="protein sequence ID" value="RDX45859.1"/>
    <property type="molecule type" value="Genomic_DNA"/>
</dbReference>
<evidence type="ECO:0000313" key="2">
    <source>
        <dbReference type="EMBL" id="RDX45859.1"/>
    </source>
</evidence>
<keyword evidence="1" id="KW-0812">Transmembrane</keyword>
<keyword evidence="1" id="KW-0472">Membrane</keyword>
<gene>
    <name evidence="2" type="ORF">OH76DRAFT_926487</name>
</gene>
<proteinExistence type="predicted"/>
<sequence length="172" mass="19458">MYGSPSIPRVRFWIRHSNRRAGRTCWRHRRRSQSCNVSSRCACRRVGLLLPLHDTILFLSSAILSYPALGALVFPLRLFCRIPSVVLIPSLPLCQRIPDPVLSPARVLCLTPRCVFPRLPFSFFCLTTDVILLLPCFLPTSCFSSLTCSFFLATKRWLCGRGSTGSWARSLI</sequence>
<accession>A0A371D075</accession>
<name>A0A371D075_9APHY</name>
<reference evidence="2 3" key="1">
    <citation type="journal article" date="2018" name="Biotechnol. Biofuels">
        <title>Integrative visual omics of the white-rot fungus Polyporus brumalis exposes the biotechnological potential of its oxidative enzymes for delignifying raw plant biomass.</title>
        <authorList>
            <person name="Miyauchi S."/>
            <person name="Rancon A."/>
            <person name="Drula E."/>
            <person name="Hage H."/>
            <person name="Chaduli D."/>
            <person name="Favel A."/>
            <person name="Grisel S."/>
            <person name="Henrissat B."/>
            <person name="Herpoel-Gimbert I."/>
            <person name="Ruiz-Duenas F.J."/>
            <person name="Chevret D."/>
            <person name="Hainaut M."/>
            <person name="Lin J."/>
            <person name="Wang M."/>
            <person name="Pangilinan J."/>
            <person name="Lipzen A."/>
            <person name="Lesage-Meessen L."/>
            <person name="Navarro D."/>
            <person name="Riley R."/>
            <person name="Grigoriev I.V."/>
            <person name="Zhou S."/>
            <person name="Raouche S."/>
            <person name="Rosso M.N."/>
        </authorList>
    </citation>
    <scope>NUCLEOTIDE SEQUENCE [LARGE SCALE GENOMIC DNA]</scope>
    <source>
        <strain evidence="2 3">BRFM 1820</strain>
    </source>
</reference>
<keyword evidence="1" id="KW-1133">Transmembrane helix</keyword>
<feature type="transmembrane region" description="Helical" evidence="1">
    <location>
        <begin position="55"/>
        <end position="74"/>
    </location>
</feature>
<dbReference type="AlphaFoldDB" id="A0A371D075"/>
<keyword evidence="3" id="KW-1185">Reference proteome</keyword>
<protein>
    <submittedName>
        <fullName evidence="2">Uncharacterized protein</fullName>
    </submittedName>
</protein>